<dbReference type="InterPro" id="IPR013785">
    <property type="entry name" value="Aldolase_TIM"/>
</dbReference>
<evidence type="ECO:0000256" key="2">
    <source>
        <dbReference type="ARBA" id="ARBA00023239"/>
    </source>
</evidence>
<dbReference type="PIRSF" id="PIRSF001365">
    <property type="entry name" value="DHDPS"/>
    <property type="match status" value="1"/>
</dbReference>
<dbReference type="SUPFAM" id="SSF51569">
    <property type="entry name" value="Aldolase"/>
    <property type="match status" value="1"/>
</dbReference>
<dbReference type="InterPro" id="IPR020625">
    <property type="entry name" value="Schiff_base-form_aldolases_AS"/>
</dbReference>
<dbReference type="Gene3D" id="3.20.20.70">
    <property type="entry name" value="Aldolase class I"/>
    <property type="match status" value="1"/>
</dbReference>
<dbReference type="Pfam" id="PF00701">
    <property type="entry name" value="DHDPS"/>
    <property type="match status" value="1"/>
</dbReference>
<dbReference type="STRING" id="159292.SAMN05192546_10280"/>
<organism evidence="6 7">
    <name type="scientific">Tindallia californiensis</name>
    <dbReference type="NCBI Taxonomy" id="159292"/>
    <lineage>
        <taxon>Bacteria</taxon>
        <taxon>Bacillati</taxon>
        <taxon>Bacillota</taxon>
        <taxon>Clostridia</taxon>
        <taxon>Peptostreptococcales</taxon>
        <taxon>Tindalliaceae</taxon>
        <taxon>Tindallia</taxon>
    </lineage>
</organism>
<protein>
    <submittedName>
        <fullName evidence="6">4-hydroxy-2-oxoglutarate aldolase</fullName>
    </submittedName>
</protein>
<keyword evidence="3" id="KW-0704">Schiff base</keyword>
<dbReference type="PANTHER" id="PTHR12128">
    <property type="entry name" value="DIHYDRODIPICOLINATE SYNTHASE"/>
    <property type="match status" value="1"/>
</dbReference>
<proteinExistence type="inferred from homology"/>
<evidence type="ECO:0000256" key="3">
    <source>
        <dbReference type="ARBA" id="ARBA00023270"/>
    </source>
</evidence>
<dbReference type="InterPro" id="IPR002220">
    <property type="entry name" value="DapA-like"/>
</dbReference>
<dbReference type="EMBL" id="FNPV01000002">
    <property type="protein sequence ID" value="SDY42426.1"/>
    <property type="molecule type" value="Genomic_DNA"/>
</dbReference>
<accession>A0A1H3JR76</accession>
<evidence type="ECO:0000313" key="7">
    <source>
        <dbReference type="Proteomes" id="UP000199230"/>
    </source>
</evidence>
<evidence type="ECO:0000256" key="1">
    <source>
        <dbReference type="ARBA" id="ARBA00007592"/>
    </source>
</evidence>
<dbReference type="PANTHER" id="PTHR12128:SF66">
    <property type="entry name" value="4-HYDROXY-2-OXOGLUTARATE ALDOLASE, MITOCHONDRIAL"/>
    <property type="match status" value="1"/>
</dbReference>
<dbReference type="CDD" id="cd00408">
    <property type="entry name" value="DHDPS-like"/>
    <property type="match status" value="1"/>
</dbReference>
<name>A0A1H3JR76_9FIRM</name>
<gene>
    <name evidence="6" type="ORF">SAMN05192546_10280</name>
</gene>
<dbReference type="PRINTS" id="PR00146">
    <property type="entry name" value="DHPICSNTHASE"/>
</dbReference>
<comment type="similarity">
    <text evidence="1 4">Belongs to the DapA family.</text>
</comment>
<feature type="active site" description="Schiff-base intermediate with substrate" evidence="5">
    <location>
        <position position="163"/>
    </location>
</feature>
<dbReference type="GO" id="GO:0008840">
    <property type="term" value="F:4-hydroxy-tetrahydrodipicolinate synthase activity"/>
    <property type="evidence" value="ECO:0007669"/>
    <property type="project" value="TreeGrafter"/>
</dbReference>
<sequence length="292" mass="32404">MFRGIYTPIVTPFDEKEEIDYQKLLVNLSKLADTPLEGLVVLGSNGEFPYLTEREKLDISTFVLKEKAEKQKVIVGASHESVFQMKRFIDKIQPFEPSALLVLPPHYYKSSMKEEALYQFFVDIADYSPMPIMLYNMPGNTGINMPASLVVKLSCHPNILGIKDTAGNIVQLSQIVGETEKDFSVFAGSASYLLPALAIGAKGATLALSNVLAEKCCEIYQLFNEGEMVKALEQQQKIIRINTLVTAGIGVPALKYAMDLKGYQGGMPRKPMQLLTEDEKTRVRKALAEAEV</sequence>
<evidence type="ECO:0000256" key="5">
    <source>
        <dbReference type="PIRSR" id="PIRSR001365-1"/>
    </source>
</evidence>
<dbReference type="RefSeq" id="WP_093310767.1">
    <property type="nucleotide sequence ID" value="NZ_FNPV01000002.1"/>
</dbReference>
<dbReference type="Proteomes" id="UP000199230">
    <property type="component" value="Unassembled WGS sequence"/>
</dbReference>
<dbReference type="GO" id="GO:0044281">
    <property type="term" value="P:small molecule metabolic process"/>
    <property type="evidence" value="ECO:0007669"/>
    <property type="project" value="UniProtKB-ARBA"/>
</dbReference>
<dbReference type="PROSITE" id="PS00666">
    <property type="entry name" value="DHDPS_2"/>
    <property type="match status" value="1"/>
</dbReference>
<keyword evidence="7" id="KW-1185">Reference proteome</keyword>
<reference evidence="6 7" key="1">
    <citation type="submission" date="2016-10" db="EMBL/GenBank/DDBJ databases">
        <authorList>
            <person name="de Groot N.N."/>
        </authorList>
    </citation>
    <scope>NUCLEOTIDE SEQUENCE [LARGE SCALE GENOMIC DNA]</scope>
    <source>
        <strain evidence="6 7">APO</strain>
    </source>
</reference>
<dbReference type="SMART" id="SM01130">
    <property type="entry name" value="DHDPS"/>
    <property type="match status" value="1"/>
</dbReference>
<evidence type="ECO:0000256" key="4">
    <source>
        <dbReference type="PIRNR" id="PIRNR001365"/>
    </source>
</evidence>
<feature type="active site" description="Proton donor/acceptor" evidence="5">
    <location>
        <position position="135"/>
    </location>
</feature>
<dbReference type="AlphaFoldDB" id="A0A1H3JR76"/>
<keyword evidence="2 4" id="KW-0456">Lyase</keyword>
<evidence type="ECO:0000313" key="6">
    <source>
        <dbReference type="EMBL" id="SDY42426.1"/>
    </source>
</evidence>
<dbReference type="OrthoDB" id="9782828at2"/>